<feature type="domain" description="Methyltransferase" evidence="1">
    <location>
        <begin position="2"/>
        <end position="61"/>
    </location>
</feature>
<dbReference type="CDD" id="cd02440">
    <property type="entry name" value="AdoMet_MTases"/>
    <property type="match status" value="1"/>
</dbReference>
<dbReference type="Gene3D" id="3.40.50.150">
    <property type="entry name" value="Vaccinia Virus protein VP39"/>
    <property type="match status" value="1"/>
</dbReference>
<evidence type="ECO:0000313" key="2">
    <source>
        <dbReference type="EMBL" id="GAI84016.1"/>
    </source>
</evidence>
<proteinExistence type="predicted"/>
<comment type="caution">
    <text evidence="2">The sequence shown here is derived from an EMBL/GenBank/DDBJ whole genome shotgun (WGS) entry which is preliminary data.</text>
</comment>
<dbReference type="SUPFAM" id="SSF53335">
    <property type="entry name" value="S-adenosyl-L-methionine-dependent methyltransferases"/>
    <property type="match status" value="1"/>
</dbReference>
<evidence type="ECO:0000259" key="1">
    <source>
        <dbReference type="Pfam" id="PF13649"/>
    </source>
</evidence>
<organism evidence="2">
    <name type="scientific">marine sediment metagenome</name>
    <dbReference type="NCBI Taxonomy" id="412755"/>
    <lineage>
        <taxon>unclassified sequences</taxon>
        <taxon>metagenomes</taxon>
        <taxon>ecological metagenomes</taxon>
    </lineage>
</organism>
<dbReference type="Pfam" id="PF13649">
    <property type="entry name" value="Methyltransf_25"/>
    <property type="match status" value="1"/>
</dbReference>
<dbReference type="AlphaFoldDB" id="X1SY24"/>
<sequence length="61" mass="6946">MGTGKNMTYYPEKVEITAIDLSPRMLSRARRKAEALVLDVKLLEMDAQNLAFPDHSFDTVF</sequence>
<accession>X1SY24</accession>
<dbReference type="InterPro" id="IPR041698">
    <property type="entry name" value="Methyltransf_25"/>
</dbReference>
<gene>
    <name evidence="2" type="ORF">S12H4_23405</name>
</gene>
<protein>
    <recommendedName>
        <fullName evidence="1">Methyltransferase domain-containing protein</fullName>
    </recommendedName>
</protein>
<feature type="non-terminal residue" evidence="2">
    <location>
        <position position="61"/>
    </location>
</feature>
<reference evidence="2" key="1">
    <citation type="journal article" date="2014" name="Front. Microbiol.">
        <title>High frequency of phylogenetically diverse reductive dehalogenase-homologous genes in deep subseafloor sedimentary metagenomes.</title>
        <authorList>
            <person name="Kawai M."/>
            <person name="Futagami T."/>
            <person name="Toyoda A."/>
            <person name="Takaki Y."/>
            <person name="Nishi S."/>
            <person name="Hori S."/>
            <person name="Arai W."/>
            <person name="Tsubouchi T."/>
            <person name="Morono Y."/>
            <person name="Uchiyama I."/>
            <person name="Ito T."/>
            <person name="Fujiyama A."/>
            <person name="Inagaki F."/>
            <person name="Takami H."/>
        </authorList>
    </citation>
    <scope>NUCLEOTIDE SEQUENCE</scope>
    <source>
        <strain evidence="2">Expedition CK06-06</strain>
    </source>
</reference>
<name>X1SY24_9ZZZZ</name>
<dbReference type="InterPro" id="IPR029063">
    <property type="entry name" value="SAM-dependent_MTases_sf"/>
</dbReference>
<dbReference type="EMBL" id="BARW01012425">
    <property type="protein sequence ID" value="GAI84016.1"/>
    <property type="molecule type" value="Genomic_DNA"/>
</dbReference>